<evidence type="ECO:0000313" key="1">
    <source>
        <dbReference type="EMBL" id="KKN44270.1"/>
    </source>
</evidence>
<organism evidence="1">
    <name type="scientific">marine sediment metagenome</name>
    <dbReference type="NCBI Taxonomy" id="412755"/>
    <lineage>
        <taxon>unclassified sequences</taxon>
        <taxon>metagenomes</taxon>
        <taxon>ecological metagenomes</taxon>
    </lineage>
</organism>
<dbReference type="AlphaFoldDB" id="A0A0F9QJL9"/>
<accession>A0A0F9QJL9</accession>
<protein>
    <submittedName>
        <fullName evidence="1">Uncharacterized protein</fullName>
    </submittedName>
</protein>
<dbReference type="EMBL" id="LAZR01001459">
    <property type="protein sequence ID" value="KKN44270.1"/>
    <property type="molecule type" value="Genomic_DNA"/>
</dbReference>
<gene>
    <name evidence="1" type="ORF">LCGC14_0694750</name>
</gene>
<proteinExistence type="predicted"/>
<sequence>MSYSVKLNTKPNISMVNWCQENCKGLWFGTDTTVYWTFELQLDAVAFKLRWS</sequence>
<reference evidence="1" key="1">
    <citation type="journal article" date="2015" name="Nature">
        <title>Complex archaea that bridge the gap between prokaryotes and eukaryotes.</title>
        <authorList>
            <person name="Spang A."/>
            <person name="Saw J.H."/>
            <person name="Jorgensen S.L."/>
            <person name="Zaremba-Niedzwiedzka K."/>
            <person name="Martijn J."/>
            <person name="Lind A.E."/>
            <person name="van Eijk R."/>
            <person name="Schleper C."/>
            <person name="Guy L."/>
            <person name="Ettema T.J."/>
        </authorList>
    </citation>
    <scope>NUCLEOTIDE SEQUENCE</scope>
</reference>
<name>A0A0F9QJL9_9ZZZZ</name>
<comment type="caution">
    <text evidence="1">The sequence shown here is derived from an EMBL/GenBank/DDBJ whole genome shotgun (WGS) entry which is preliminary data.</text>
</comment>